<comment type="function">
    <text evidence="7 8">Forms an icosahedral capsid with a T=7 symmetry and a 50 nm diameter. The capsid is composed of 72 pentamers linked to each other by disulfide bonds and associated with L2 proteins. Binds to heparan sulfate proteoglycans on cell surface of basal layer keratinocytes to provide initial virion attachment. This binding mediates a conformational change in the virus capsid that facilitates efficient infection. The virion enters the host cell via endocytosis. During virus trafficking, L1 protein dissociates from the viral DNA and the genomic DNA is released to the host nucleus. The virion assembly takes place within the cell nucleus. Encapsulates the genomic DNA together with protein L2.</text>
</comment>
<evidence type="ECO:0000256" key="6">
    <source>
        <dbReference type="ARBA" id="ARBA00023296"/>
    </source>
</evidence>
<keyword evidence="7" id="KW-1048">Host nucleus</keyword>
<reference evidence="9 10" key="1">
    <citation type="submission" date="2013-07" db="EMBL/GenBank/DDBJ databases">
        <title>Novel human papillomavirus causing verruca vulgaris.</title>
        <authorList>
            <person name="Kocjan B.J."/>
            <person name="Hosnjak L."/>
            <person name="Poljak M."/>
        </authorList>
    </citation>
    <scope>NUCLEOTIDE SEQUENCE [LARGE SCALE GENOMIC DNA]</scope>
    <source>
        <strain evidence="9">SIBX16</strain>
    </source>
</reference>
<comment type="subcellular location">
    <subcellularLocation>
        <location evidence="7">Virion</location>
    </subcellularLocation>
    <subcellularLocation>
        <location evidence="7">Host nucleus</location>
    </subcellularLocation>
</comment>
<keyword evidence="7" id="KW-1162">Viral penetration into host cytoplasm</keyword>
<dbReference type="PRINTS" id="PR00865">
    <property type="entry name" value="HPVCAPSIDL1"/>
</dbReference>
<accession>S6FWD4</accession>
<dbReference type="GeneID" id="16836480"/>
<keyword evidence="4 7" id="KW-0946">Virion</keyword>
<dbReference type="EMBL" id="HG421739">
    <property type="protein sequence ID" value="CDG41973.1"/>
    <property type="molecule type" value="Genomic_DNA"/>
</dbReference>
<dbReference type="InterPro" id="IPR011222">
    <property type="entry name" value="dsDNA_vir_gr_I_capsid"/>
</dbReference>
<comment type="similarity">
    <text evidence="7 8">Belongs to the papillomaviridae L1 protein family.</text>
</comment>
<dbReference type="Gene3D" id="2.60.175.20">
    <property type="entry name" value="Major capsid L1 (late) superfamily, Papillomavirus"/>
    <property type="match status" value="2"/>
</dbReference>
<evidence type="ECO:0000256" key="1">
    <source>
        <dbReference type="ARBA" id="ARBA00022561"/>
    </source>
</evidence>
<dbReference type="InterPro" id="IPR036973">
    <property type="entry name" value="Capsid_L1_sf_Papillomavir"/>
</dbReference>
<dbReference type="GO" id="GO:0075509">
    <property type="term" value="P:endocytosis involved in viral entry into host cell"/>
    <property type="evidence" value="ECO:0007669"/>
    <property type="project" value="UniProtKB-KW"/>
</dbReference>
<keyword evidence="7" id="KW-1164">Virus endocytosis by host</keyword>
<evidence type="ECO:0000313" key="9">
    <source>
        <dbReference type="EMBL" id="CDG41973.1"/>
    </source>
</evidence>
<feature type="disulfide bond" description="Interchain (with Cys-437)" evidence="7">
    <location>
        <position position="177"/>
    </location>
</feature>
<keyword evidence="6 7" id="KW-1160">Virus entry into host cell</keyword>
<dbReference type="GO" id="GO:0005198">
    <property type="term" value="F:structural molecule activity"/>
    <property type="evidence" value="ECO:0007669"/>
    <property type="project" value="UniProtKB-UniRule"/>
</dbReference>
<evidence type="ECO:0000256" key="2">
    <source>
        <dbReference type="ARBA" id="ARBA00022581"/>
    </source>
</evidence>
<evidence type="ECO:0000256" key="5">
    <source>
        <dbReference type="ARBA" id="ARBA00022921"/>
    </source>
</evidence>
<dbReference type="GO" id="GO:0042025">
    <property type="term" value="C:host cell nucleus"/>
    <property type="evidence" value="ECO:0007669"/>
    <property type="project" value="UniProtKB-SubCell"/>
</dbReference>
<keyword evidence="1 7" id="KW-0167">Capsid protein</keyword>
<evidence type="ECO:0000256" key="4">
    <source>
        <dbReference type="ARBA" id="ARBA00022844"/>
    </source>
</evidence>
<keyword evidence="7" id="KW-1015">Disulfide bond</keyword>
<comment type="subunit">
    <text evidence="7">Self-assembles into homopentamers. The capsid has an icosahedral symmetry and consists of 72 capsomers, with each capsomer being a pentamer of L1. Interacts with the minor capsid protein L2; this interaction is necessary for viral genome encapsidation. Interacts with protein E2; this interaction enhances E2-dependent replication and transcription activation.</text>
</comment>
<keyword evidence="5 7" id="KW-0426">Late protein</keyword>
<keyword evidence="8" id="KW-1145">T=7 icosahedral capsid protein</keyword>
<dbReference type="OrthoDB" id="5037at10239"/>
<sequence length="512" mass="58156">MSLWLPSEGKLYLPPARPTPRVLHTDEYIQPTNIYFCASTDRLLTVGHPYFPIHNSADPSKVEVPKVTGCQYRVFRFHLPDPNKFALIDPKVYNPDEERLVWRLRAVECGRGGPLGIGISGHPYFNKLVDVENPVEYPAAQAEDNRLDMAMEPKQNQLIIVGCVPTIGEHWDKAKPCNDLPKGSCPPLQLVNSPIQDGDMSDTGFGALNFDNLCEDRALVPLDIVNETAKWPDFLKMNKDPYGDHIFFFGQKEQLYARHYGARGGNMGDTIPDDTQGEYYYPPNNGAQTPIGSHIYFTTVSGSLTTSESQLFNRPYFIQRAQGPNNGICWSNDLFITLLDTTRNTNFNISVYKGDQTLNPVTYKYKSTDFNQYTRHTEEYEFEFVMQLCKVPLTANVLAHLNVMNSEILERWNLAFVPPPPTGIEDTYRYISLATRCPSGNPKSEKADPYKDLKFWDVDMSEKFSSDLSQSYLGRRFLYQIGMLNGSKRLRTVDAFKTSVSKKSAKRRKTKA</sequence>
<evidence type="ECO:0000256" key="8">
    <source>
        <dbReference type="RuleBase" id="RU361248"/>
    </source>
</evidence>
<dbReference type="SUPFAM" id="SSF88648">
    <property type="entry name" value="Group I dsDNA viruses"/>
    <property type="match status" value="1"/>
</dbReference>
<dbReference type="KEGG" id="vg:16836480"/>
<dbReference type="GO" id="GO:0019062">
    <property type="term" value="P:virion attachment to host cell"/>
    <property type="evidence" value="ECO:0007669"/>
    <property type="project" value="UniProtKB-UniRule"/>
</dbReference>
<gene>
    <name evidence="7 8 9" type="primary">L1</name>
</gene>
<dbReference type="GO" id="GO:0039620">
    <property type="term" value="C:T=7 icosahedral viral capsid"/>
    <property type="evidence" value="ECO:0007669"/>
    <property type="project" value="UniProtKB-UniRule"/>
</dbReference>
<feature type="disulfide bond" description="Interchain (with Cys-177)" evidence="7">
    <location>
        <position position="437"/>
    </location>
</feature>
<dbReference type="Proteomes" id="UP000099010">
    <property type="component" value="Segment"/>
</dbReference>
<organism evidence="9 10">
    <name type="scientific">Human papillomavirus 179</name>
    <dbReference type="NCBI Taxonomy" id="1472342"/>
    <lineage>
        <taxon>Viruses</taxon>
        <taxon>Monodnaviria</taxon>
        <taxon>Shotokuvirae</taxon>
        <taxon>Cossaviricota</taxon>
        <taxon>Papovaviricetes</taxon>
        <taxon>Zurhausenvirales</taxon>
        <taxon>Papillomaviridae</taxon>
        <taxon>Firstpapillomavirinae</taxon>
        <taxon>Gammapapillomavirus</taxon>
        <taxon>Gammapapillomavirus 15</taxon>
    </lineage>
</organism>
<evidence type="ECO:0000256" key="7">
    <source>
        <dbReference type="HAMAP-Rule" id="MF_04002"/>
    </source>
</evidence>
<evidence type="ECO:0000256" key="3">
    <source>
        <dbReference type="ARBA" id="ARBA00022804"/>
    </source>
</evidence>
<dbReference type="InterPro" id="IPR002210">
    <property type="entry name" value="Capsid_L1_Papillomavir"/>
</dbReference>
<protein>
    <recommendedName>
        <fullName evidence="7 8">Major capsid protein L1</fullName>
    </recommendedName>
</protein>
<dbReference type="HAMAP" id="MF_04002">
    <property type="entry name" value="PPV_L1"/>
    <property type="match status" value="1"/>
</dbReference>
<keyword evidence="3 7" id="KW-1161">Viral attachment to host cell</keyword>
<dbReference type="RefSeq" id="YP_008433331.1">
    <property type="nucleotide sequence ID" value="NC_022095.1"/>
</dbReference>
<evidence type="ECO:0000313" key="10">
    <source>
        <dbReference type="Proteomes" id="UP000099010"/>
    </source>
</evidence>
<keyword evidence="2 7" id="KW-0945">Host-virus interaction</keyword>
<dbReference type="Pfam" id="PF00500">
    <property type="entry name" value="Late_protein_L1"/>
    <property type="match status" value="1"/>
</dbReference>
<proteinExistence type="inferred from homology"/>
<name>S6FWD4_9PAPI</name>